<feature type="domain" description="HTH arsR-type" evidence="5">
    <location>
        <begin position="1"/>
        <end position="93"/>
    </location>
</feature>
<dbReference type="PANTHER" id="PTHR33154">
    <property type="entry name" value="TRANSCRIPTIONAL REGULATOR, ARSR FAMILY"/>
    <property type="match status" value="1"/>
</dbReference>
<organism evidence="6 7">
    <name type="scientific">Marinomonas mediterranea (strain ATCC 700492 / JCM 21426 / NBRC 103028 / MMB-1)</name>
    <dbReference type="NCBI Taxonomy" id="717774"/>
    <lineage>
        <taxon>Bacteria</taxon>
        <taxon>Pseudomonadati</taxon>
        <taxon>Pseudomonadota</taxon>
        <taxon>Gammaproteobacteria</taxon>
        <taxon>Oceanospirillales</taxon>
        <taxon>Oceanospirillaceae</taxon>
        <taxon>Marinomonas</taxon>
    </lineage>
</organism>
<dbReference type="PATRIC" id="fig|717774.3.peg.794"/>
<dbReference type="InterPro" id="IPR001845">
    <property type="entry name" value="HTH_ArsR_DNA-bd_dom"/>
</dbReference>
<keyword evidence="2" id="KW-0805">Transcription regulation</keyword>
<dbReference type="NCBIfam" id="NF007528">
    <property type="entry name" value="PRK10141.1"/>
    <property type="match status" value="1"/>
</dbReference>
<dbReference type="PRINTS" id="PR00778">
    <property type="entry name" value="HTHARSR"/>
</dbReference>
<dbReference type="CDD" id="cd00090">
    <property type="entry name" value="HTH_ARSR"/>
    <property type="match status" value="1"/>
</dbReference>
<dbReference type="RefSeq" id="WP_013659951.1">
    <property type="nucleotide sequence ID" value="NC_015276.1"/>
</dbReference>
<evidence type="ECO:0000313" key="7">
    <source>
        <dbReference type="Proteomes" id="UP000001062"/>
    </source>
</evidence>
<keyword evidence="3" id="KW-0238">DNA-binding</keyword>
<evidence type="ECO:0000313" key="6">
    <source>
        <dbReference type="EMBL" id="ADZ90046.1"/>
    </source>
</evidence>
<dbReference type="InterPro" id="IPR036388">
    <property type="entry name" value="WH-like_DNA-bd_sf"/>
</dbReference>
<dbReference type="GO" id="GO:0003700">
    <property type="term" value="F:DNA-binding transcription factor activity"/>
    <property type="evidence" value="ECO:0007669"/>
    <property type="project" value="InterPro"/>
</dbReference>
<dbReference type="InterPro" id="IPR036390">
    <property type="entry name" value="WH_DNA-bd_sf"/>
</dbReference>
<dbReference type="GO" id="GO:0046685">
    <property type="term" value="P:response to arsenic-containing substance"/>
    <property type="evidence" value="ECO:0007669"/>
    <property type="project" value="UniProtKB-KW"/>
</dbReference>
<dbReference type="HOGENOM" id="CLU_097806_3_1_6"/>
<keyword evidence="7" id="KW-1185">Reference proteome</keyword>
<reference evidence="6 7" key="1">
    <citation type="journal article" date="2012" name="Stand. Genomic Sci.">
        <title>Complete genome sequence of the melanogenic marine bacterium Marinomonas mediterranea type strain (MMB-1(T)).</title>
        <authorList>
            <person name="Lucas-Elio P."/>
            <person name="Goodwin L."/>
            <person name="Woyke T."/>
            <person name="Pitluck S."/>
            <person name="Nolan M."/>
            <person name="Kyrpides N.C."/>
            <person name="Detter J.C."/>
            <person name="Copeland A."/>
            <person name="Teshima H."/>
            <person name="Bruce D."/>
            <person name="Detter C."/>
            <person name="Tapia R."/>
            <person name="Han S."/>
            <person name="Land M.L."/>
            <person name="Ivanova N."/>
            <person name="Mikhailova N."/>
            <person name="Johnston A.W."/>
            <person name="Sanchez-Amat A."/>
        </authorList>
    </citation>
    <scope>NUCLEOTIDE SEQUENCE [LARGE SCALE GENOMIC DNA]</scope>
    <source>
        <strain evidence="7">ATCC 700492 / JCM 21426 / NBRC 103028 / MMB-1</strain>
    </source>
</reference>
<evidence type="ECO:0000256" key="3">
    <source>
        <dbReference type="ARBA" id="ARBA00023125"/>
    </source>
</evidence>
<name>F2K2K1_MARM1</name>
<dbReference type="PROSITE" id="PS50987">
    <property type="entry name" value="HTH_ARSR_2"/>
    <property type="match status" value="1"/>
</dbReference>
<dbReference type="EMBL" id="CP002583">
    <property type="protein sequence ID" value="ADZ90046.1"/>
    <property type="molecule type" value="Genomic_DNA"/>
</dbReference>
<dbReference type="InterPro" id="IPR051081">
    <property type="entry name" value="HTH_MetalResp_TranReg"/>
</dbReference>
<dbReference type="Pfam" id="PF01022">
    <property type="entry name" value="HTH_5"/>
    <property type="match status" value="1"/>
</dbReference>
<dbReference type="AlphaFoldDB" id="F2K2K1"/>
<evidence type="ECO:0000259" key="5">
    <source>
        <dbReference type="PROSITE" id="PS50987"/>
    </source>
</evidence>
<sequence length="114" mass="12974">MTPITLFKSLADETRLKSILLIKEETELCVCELQHALGESQPKISRHLAQLKQISLLQDRREGKWIYYRLHDDLPTWVSKTIELTLLNNADFLSSATASLAEMGDRPTRMAACC</sequence>
<keyword evidence="1" id="KW-0059">Arsenical resistance</keyword>
<dbReference type="FunFam" id="1.10.10.10:FF:000279">
    <property type="entry name" value="Transcriptional regulator, ArsR family"/>
    <property type="match status" value="1"/>
</dbReference>
<keyword evidence="4" id="KW-0804">Transcription</keyword>
<dbReference type="InterPro" id="IPR011991">
    <property type="entry name" value="ArsR-like_HTH"/>
</dbReference>
<dbReference type="PANTHER" id="PTHR33154:SF18">
    <property type="entry name" value="ARSENICAL RESISTANCE OPERON REPRESSOR"/>
    <property type="match status" value="1"/>
</dbReference>
<evidence type="ECO:0000256" key="2">
    <source>
        <dbReference type="ARBA" id="ARBA00023015"/>
    </source>
</evidence>
<dbReference type="OrthoDB" id="9793058at2"/>
<dbReference type="GO" id="GO:0003677">
    <property type="term" value="F:DNA binding"/>
    <property type="evidence" value="ECO:0007669"/>
    <property type="project" value="UniProtKB-KW"/>
</dbReference>
<dbReference type="SUPFAM" id="SSF46785">
    <property type="entry name" value="Winged helix' DNA-binding domain"/>
    <property type="match status" value="1"/>
</dbReference>
<dbReference type="Proteomes" id="UP000001062">
    <property type="component" value="Chromosome"/>
</dbReference>
<gene>
    <name evidence="6" type="ordered locus">Marme_0763</name>
</gene>
<proteinExistence type="predicted"/>
<dbReference type="SMART" id="SM00418">
    <property type="entry name" value="HTH_ARSR"/>
    <property type="match status" value="1"/>
</dbReference>
<dbReference type="KEGG" id="mme:Marme_0763"/>
<dbReference type="eggNOG" id="COG0640">
    <property type="taxonomic scope" value="Bacteria"/>
</dbReference>
<accession>F2K2K1</accession>
<dbReference type="Gene3D" id="1.10.10.10">
    <property type="entry name" value="Winged helix-like DNA-binding domain superfamily/Winged helix DNA-binding domain"/>
    <property type="match status" value="1"/>
</dbReference>
<dbReference type="STRING" id="717774.Marme_0763"/>
<protein>
    <submittedName>
        <fullName evidence="6">Regulatory protein ArsR</fullName>
    </submittedName>
</protein>
<evidence type="ECO:0000256" key="4">
    <source>
        <dbReference type="ARBA" id="ARBA00023163"/>
    </source>
</evidence>
<evidence type="ECO:0000256" key="1">
    <source>
        <dbReference type="ARBA" id="ARBA00022849"/>
    </source>
</evidence>
<dbReference type="NCBIfam" id="NF033788">
    <property type="entry name" value="HTH_metalloreg"/>
    <property type="match status" value="1"/>
</dbReference>